<dbReference type="InterPro" id="IPR052702">
    <property type="entry name" value="MscS-like_channel"/>
</dbReference>
<dbReference type="GO" id="GO:0005886">
    <property type="term" value="C:plasma membrane"/>
    <property type="evidence" value="ECO:0007669"/>
    <property type="project" value="UniProtKB-SubCell"/>
</dbReference>
<keyword evidence="12" id="KW-1185">Reference proteome</keyword>
<evidence type="ECO:0000256" key="7">
    <source>
        <dbReference type="SAM" id="Phobius"/>
    </source>
</evidence>
<evidence type="ECO:0000313" key="11">
    <source>
        <dbReference type="EMBL" id="MDA7416343.1"/>
    </source>
</evidence>
<dbReference type="InterPro" id="IPR049142">
    <property type="entry name" value="MS_channel_1st"/>
</dbReference>
<dbReference type="Pfam" id="PF00924">
    <property type="entry name" value="MS_channel_2nd"/>
    <property type="match status" value="1"/>
</dbReference>
<evidence type="ECO:0000256" key="6">
    <source>
        <dbReference type="ARBA" id="ARBA00023136"/>
    </source>
</evidence>
<evidence type="ECO:0000259" key="9">
    <source>
        <dbReference type="Pfam" id="PF21082"/>
    </source>
</evidence>
<feature type="transmembrane region" description="Helical" evidence="7">
    <location>
        <begin position="225"/>
        <end position="248"/>
    </location>
</feature>
<sequence>MQQIDAHSLALEAGLVLLCLALAWGVSRWFGRDQPRDSIWFGARIFDGLLFPLLALVFLELARRGMSQFQPVLLLRIGVSAFLALALIRLVARVLRLAFPASALVRLVERTVSWLAWLGALLWIVGLLQPVVQELDQITLGFGKNSVSLRMLFEGLLSAGIVLTLALWVAATIEKRVLREAVTDLSMRKVASNAVRALLLLIGLLFALSAVGVDLTALSVLGGALGVGLGFGLQKLAANYVSGFVILLERSIRIGDNVKVDAFEGRITDIKTRYTLIRAGNGREAIVPNESLITSRVENLTQADLKFGLVTVVVVDGGADVEQVQRILVEAAQAQPRVMREPAPVAHFTNFAADGLEFTLNYWVPDPDKGKDNLRSAVNAAVLAGLRAAGIEIPGPQRVVRVTALPDGHSTSREPGL</sequence>
<protein>
    <submittedName>
        <fullName evidence="11">Mechanosensitive ion channel</fullName>
    </submittedName>
</protein>
<dbReference type="PANTHER" id="PTHR30347">
    <property type="entry name" value="POTASSIUM CHANNEL RELATED"/>
    <property type="match status" value="1"/>
</dbReference>
<evidence type="ECO:0000259" key="10">
    <source>
        <dbReference type="Pfam" id="PF21088"/>
    </source>
</evidence>
<evidence type="ECO:0000313" key="12">
    <source>
        <dbReference type="Proteomes" id="UP001212602"/>
    </source>
</evidence>
<keyword evidence="6 7" id="KW-0472">Membrane</keyword>
<dbReference type="EMBL" id="JAQIPB010000002">
    <property type="protein sequence ID" value="MDA7416343.1"/>
    <property type="molecule type" value="Genomic_DNA"/>
</dbReference>
<keyword evidence="4 7" id="KW-0812">Transmembrane</keyword>
<evidence type="ECO:0000256" key="2">
    <source>
        <dbReference type="ARBA" id="ARBA00008017"/>
    </source>
</evidence>
<dbReference type="Gene3D" id="1.10.287.1260">
    <property type="match status" value="1"/>
</dbReference>
<feature type="domain" description="Mechanosensitive ion channel MscS C-terminal" evidence="9">
    <location>
        <begin position="310"/>
        <end position="393"/>
    </location>
</feature>
<comment type="similarity">
    <text evidence="2">Belongs to the MscS (TC 1.A.23) family.</text>
</comment>
<dbReference type="InterPro" id="IPR010920">
    <property type="entry name" value="LSM_dom_sf"/>
</dbReference>
<evidence type="ECO:0000256" key="4">
    <source>
        <dbReference type="ARBA" id="ARBA00022692"/>
    </source>
</evidence>
<dbReference type="GO" id="GO:0008381">
    <property type="term" value="F:mechanosensitive monoatomic ion channel activity"/>
    <property type="evidence" value="ECO:0007669"/>
    <property type="project" value="UniProtKB-ARBA"/>
</dbReference>
<evidence type="ECO:0000256" key="1">
    <source>
        <dbReference type="ARBA" id="ARBA00004651"/>
    </source>
</evidence>
<feature type="transmembrane region" description="Helical" evidence="7">
    <location>
        <begin position="152"/>
        <end position="173"/>
    </location>
</feature>
<evidence type="ECO:0000256" key="3">
    <source>
        <dbReference type="ARBA" id="ARBA00022475"/>
    </source>
</evidence>
<feature type="transmembrane region" description="Helical" evidence="7">
    <location>
        <begin position="112"/>
        <end position="132"/>
    </location>
</feature>
<dbReference type="SUPFAM" id="SSF82861">
    <property type="entry name" value="Mechanosensitive channel protein MscS (YggB), transmembrane region"/>
    <property type="match status" value="1"/>
</dbReference>
<dbReference type="InterPro" id="IPR006685">
    <property type="entry name" value="MscS_channel_2nd"/>
</dbReference>
<comment type="caution">
    <text evidence="11">The sequence shown here is derived from an EMBL/GenBank/DDBJ whole genome shotgun (WGS) entry which is preliminary data.</text>
</comment>
<dbReference type="Pfam" id="PF21088">
    <property type="entry name" value="MS_channel_1st"/>
    <property type="match status" value="1"/>
</dbReference>
<keyword evidence="3" id="KW-1003">Cell membrane</keyword>
<dbReference type="SUPFAM" id="SSF82689">
    <property type="entry name" value="Mechanosensitive channel protein MscS (YggB), C-terminal domain"/>
    <property type="match status" value="1"/>
</dbReference>
<comment type="subcellular location">
    <subcellularLocation>
        <location evidence="1">Cell membrane</location>
        <topology evidence="1">Multi-pass membrane protein</topology>
    </subcellularLocation>
</comment>
<evidence type="ECO:0000259" key="8">
    <source>
        <dbReference type="Pfam" id="PF00924"/>
    </source>
</evidence>
<feature type="transmembrane region" description="Helical" evidence="7">
    <location>
        <begin position="39"/>
        <end position="61"/>
    </location>
</feature>
<organism evidence="11 12">
    <name type="scientific">Xenophilus arseniciresistens</name>
    <dbReference type="NCBI Taxonomy" id="1283306"/>
    <lineage>
        <taxon>Bacteria</taxon>
        <taxon>Pseudomonadati</taxon>
        <taxon>Pseudomonadota</taxon>
        <taxon>Betaproteobacteria</taxon>
        <taxon>Burkholderiales</taxon>
        <taxon>Comamonadaceae</taxon>
        <taxon>Xenophilus</taxon>
    </lineage>
</organism>
<dbReference type="AlphaFoldDB" id="A0AAE3N7K6"/>
<gene>
    <name evidence="11" type="ORF">PGB34_08190</name>
</gene>
<feature type="transmembrane region" description="Helical" evidence="7">
    <location>
        <begin position="73"/>
        <end position="92"/>
    </location>
</feature>
<dbReference type="Gene3D" id="3.30.70.100">
    <property type="match status" value="1"/>
</dbReference>
<dbReference type="InterPro" id="IPR011014">
    <property type="entry name" value="MscS_channel_TM-2"/>
</dbReference>
<dbReference type="InterPro" id="IPR011066">
    <property type="entry name" value="MscS_channel_C_sf"/>
</dbReference>
<feature type="transmembrane region" description="Helical" evidence="7">
    <location>
        <begin position="194"/>
        <end position="213"/>
    </location>
</feature>
<dbReference type="InterPro" id="IPR023408">
    <property type="entry name" value="MscS_beta-dom_sf"/>
</dbReference>
<accession>A0AAE3N7K6</accession>
<dbReference type="Gene3D" id="2.30.30.60">
    <property type="match status" value="1"/>
</dbReference>
<name>A0AAE3N7K6_9BURK</name>
<dbReference type="Proteomes" id="UP001212602">
    <property type="component" value="Unassembled WGS sequence"/>
</dbReference>
<dbReference type="InterPro" id="IPR049278">
    <property type="entry name" value="MS_channel_C"/>
</dbReference>
<reference evidence="11" key="1">
    <citation type="submission" date="2023-01" db="EMBL/GenBank/DDBJ databases">
        <title>Xenophilus mangrovi sp. nov., isolated from soil of Mangrove nature reserve.</title>
        <authorList>
            <person name="Xu S."/>
            <person name="Liu Z."/>
            <person name="Xu Y."/>
        </authorList>
    </citation>
    <scope>NUCLEOTIDE SEQUENCE</scope>
    <source>
        <strain evidence="11">YW8</strain>
    </source>
</reference>
<feature type="transmembrane region" description="Helical" evidence="7">
    <location>
        <begin position="6"/>
        <end position="27"/>
    </location>
</feature>
<proteinExistence type="inferred from homology"/>
<dbReference type="PANTHER" id="PTHR30347:SF1">
    <property type="entry name" value="MECHANOSENSITIVE CHANNEL MSCK"/>
    <property type="match status" value="1"/>
</dbReference>
<dbReference type="SUPFAM" id="SSF50182">
    <property type="entry name" value="Sm-like ribonucleoproteins"/>
    <property type="match status" value="1"/>
</dbReference>
<keyword evidence="5 7" id="KW-1133">Transmembrane helix</keyword>
<dbReference type="Pfam" id="PF21082">
    <property type="entry name" value="MS_channel_3rd"/>
    <property type="match status" value="1"/>
</dbReference>
<feature type="domain" description="Mechanosensitive ion channel MscS" evidence="8">
    <location>
        <begin position="236"/>
        <end position="301"/>
    </location>
</feature>
<evidence type="ECO:0000256" key="5">
    <source>
        <dbReference type="ARBA" id="ARBA00022989"/>
    </source>
</evidence>
<feature type="domain" description="Mechanosensitive ion channel transmembrane helices 2/3" evidence="10">
    <location>
        <begin position="194"/>
        <end position="234"/>
    </location>
</feature>